<organism evidence="1 2">
    <name type="scientific">Araneus ventricosus</name>
    <name type="common">Orbweaver spider</name>
    <name type="synonym">Epeira ventricosa</name>
    <dbReference type="NCBI Taxonomy" id="182803"/>
    <lineage>
        <taxon>Eukaryota</taxon>
        <taxon>Metazoa</taxon>
        <taxon>Ecdysozoa</taxon>
        <taxon>Arthropoda</taxon>
        <taxon>Chelicerata</taxon>
        <taxon>Arachnida</taxon>
        <taxon>Araneae</taxon>
        <taxon>Araneomorphae</taxon>
        <taxon>Entelegynae</taxon>
        <taxon>Araneoidea</taxon>
        <taxon>Araneidae</taxon>
        <taxon>Araneus</taxon>
    </lineage>
</organism>
<dbReference type="AlphaFoldDB" id="A0A4Y2NQ48"/>
<accession>A0A4Y2NQ48</accession>
<evidence type="ECO:0000313" key="2">
    <source>
        <dbReference type="Proteomes" id="UP000499080"/>
    </source>
</evidence>
<dbReference type="EMBL" id="BGPR01009570">
    <property type="protein sequence ID" value="GBN40903.1"/>
    <property type="molecule type" value="Genomic_DNA"/>
</dbReference>
<sequence length="116" mass="13519">MVKIYLFQSRDVLDLYSKQMSSSPKLKKSMAQKKLYDKKKQFQGKDVPTDNKVINYLFFYGNAIRQHSNSVKDMRNAVWAIYFHMRSTDNEPLHSFCPASEKHLVISTISSFKGNC</sequence>
<protein>
    <submittedName>
        <fullName evidence="1">Uncharacterized protein</fullName>
    </submittedName>
</protein>
<dbReference type="Proteomes" id="UP000499080">
    <property type="component" value="Unassembled WGS sequence"/>
</dbReference>
<keyword evidence="2" id="KW-1185">Reference proteome</keyword>
<name>A0A4Y2NQ48_ARAVE</name>
<reference evidence="1 2" key="1">
    <citation type="journal article" date="2019" name="Sci. Rep.">
        <title>Orb-weaving spider Araneus ventricosus genome elucidates the spidroin gene catalogue.</title>
        <authorList>
            <person name="Kono N."/>
            <person name="Nakamura H."/>
            <person name="Ohtoshi R."/>
            <person name="Moran D.A.P."/>
            <person name="Shinohara A."/>
            <person name="Yoshida Y."/>
            <person name="Fujiwara M."/>
            <person name="Mori M."/>
            <person name="Tomita M."/>
            <person name="Arakawa K."/>
        </authorList>
    </citation>
    <scope>NUCLEOTIDE SEQUENCE [LARGE SCALE GENOMIC DNA]</scope>
</reference>
<dbReference type="OrthoDB" id="10060618at2759"/>
<comment type="caution">
    <text evidence="1">The sequence shown here is derived from an EMBL/GenBank/DDBJ whole genome shotgun (WGS) entry which is preliminary data.</text>
</comment>
<evidence type="ECO:0000313" key="1">
    <source>
        <dbReference type="EMBL" id="GBN40903.1"/>
    </source>
</evidence>
<proteinExistence type="predicted"/>
<gene>
    <name evidence="1" type="ORF">AVEN_50301_1</name>
</gene>